<dbReference type="Pfam" id="PF01494">
    <property type="entry name" value="FAD_binding_3"/>
    <property type="match status" value="1"/>
</dbReference>
<organism evidence="2 3">
    <name type="scientific">Actinomadura darangshiensis</name>
    <dbReference type="NCBI Taxonomy" id="705336"/>
    <lineage>
        <taxon>Bacteria</taxon>
        <taxon>Bacillati</taxon>
        <taxon>Actinomycetota</taxon>
        <taxon>Actinomycetes</taxon>
        <taxon>Streptosporangiales</taxon>
        <taxon>Thermomonosporaceae</taxon>
        <taxon>Actinomadura</taxon>
    </lineage>
</organism>
<comment type="caution">
    <text evidence="2">The sequence shown here is derived from an EMBL/GenBank/DDBJ whole genome shotgun (WGS) entry which is preliminary data.</text>
</comment>
<dbReference type="PANTHER" id="PTHR43422">
    <property type="entry name" value="THIAMINE THIAZOLE SYNTHASE"/>
    <property type="match status" value="1"/>
</dbReference>
<sequence length="452" mass="49748">MTQPREHAVVIGGSLMGLLAARILADHFTRVTLIERDRFTEAVASRPGLGQARHLHVLWSRGLEIAEQLFPGLEDELRVAGVPEVRVPADMLWLTSAGWRRRFESTRLLTFSRDLLDWTVRARLAKTGSLRLLAGHEVTGLLAGAEAVTGVEVRERGTTGPGEPITADLVVDATGRASKTPAWLERLGYPAVRQTLINPLLGYASRTYAIPAGFDPGWKALYLQADPPHGTRTGALFPQEGGRWIVSLFGVGEDYPPTGDDGFLEFAKSLRSPLLYEAIRDAEPLTPGVSYRRTGNLRRHYERMRAWPKRFLVAGDALCAFNPLYGQGMTVAAKSALTLDACLRADGDLDGLARRFHRKVIKNATGPWLVATGEDLRYGTTEGATAGVRTRVLNRYVDRVQHLANVDPRVCDRFIDVLALTAQPQSLFLPEVLWRAATTRTRPPAGPDDLIP</sequence>
<dbReference type="AlphaFoldDB" id="A0A4V2YWV6"/>
<evidence type="ECO:0000259" key="1">
    <source>
        <dbReference type="Pfam" id="PF01494"/>
    </source>
</evidence>
<evidence type="ECO:0000313" key="2">
    <source>
        <dbReference type="EMBL" id="TDD86867.1"/>
    </source>
</evidence>
<dbReference type="GO" id="GO:0071949">
    <property type="term" value="F:FAD binding"/>
    <property type="evidence" value="ECO:0007669"/>
    <property type="project" value="InterPro"/>
</dbReference>
<dbReference type="RefSeq" id="WP_132195811.1">
    <property type="nucleotide sequence ID" value="NZ_SMKY01000027.1"/>
</dbReference>
<protein>
    <submittedName>
        <fullName evidence="2">2-polyprenyl-6-methoxyphenol hydroxylase-like oxidoreductase</fullName>
    </submittedName>
</protein>
<dbReference type="SUPFAM" id="SSF51905">
    <property type="entry name" value="FAD/NAD(P)-binding domain"/>
    <property type="match status" value="1"/>
</dbReference>
<gene>
    <name evidence="2" type="ORF">E1293_09005</name>
</gene>
<name>A0A4V2YWV6_9ACTN</name>
<dbReference type="Gene3D" id="3.50.50.60">
    <property type="entry name" value="FAD/NAD(P)-binding domain"/>
    <property type="match status" value="1"/>
</dbReference>
<dbReference type="Proteomes" id="UP000295578">
    <property type="component" value="Unassembled WGS sequence"/>
</dbReference>
<evidence type="ECO:0000313" key="3">
    <source>
        <dbReference type="Proteomes" id="UP000295578"/>
    </source>
</evidence>
<feature type="domain" description="FAD-binding" evidence="1">
    <location>
        <begin position="8"/>
        <end position="339"/>
    </location>
</feature>
<dbReference type="OrthoDB" id="9790035at2"/>
<reference evidence="2 3" key="1">
    <citation type="submission" date="2019-03" db="EMBL/GenBank/DDBJ databases">
        <title>Draft genome sequences of novel Actinobacteria.</title>
        <authorList>
            <person name="Sahin N."/>
            <person name="Ay H."/>
            <person name="Saygin H."/>
        </authorList>
    </citation>
    <scope>NUCLEOTIDE SEQUENCE [LARGE SCALE GENOMIC DNA]</scope>
    <source>
        <strain evidence="2 3">DSM 45941</strain>
    </source>
</reference>
<dbReference type="InterPro" id="IPR036188">
    <property type="entry name" value="FAD/NAD-bd_sf"/>
</dbReference>
<dbReference type="InterPro" id="IPR002938">
    <property type="entry name" value="FAD-bd"/>
</dbReference>
<proteinExistence type="predicted"/>
<keyword evidence="3" id="KW-1185">Reference proteome</keyword>
<dbReference type="PANTHER" id="PTHR43422:SF3">
    <property type="entry name" value="THIAMINE THIAZOLE SYNTHASE"/>
    <property type="match status" value="1"/>
</dbReference>
<accession>A0A4V2YWV6</accession>
<dbReference type="EMBL" id="SMKY01000027">
    <property type="protein sequence ID" value="TDD86867.1"/>
    <property type="molecule type" value="Genomic_DNA"/>
</dbReference>